<feature type="transmembrane region" description="Helical" evidence="1">
    <location>
        <begin position="32"/>
        <end position="51"/>
    </location>
</feature>
<dbReference type="RefSeq" id="WP_250874408.1">
    <property type="nucleotide sequence ID" value="NZ_JALXFV010000007.1"/>
</dbReference>
<dbReference type="EMBL" id="JBHUDC010000007">
    <property type="protein sequence ID" value="MFD1514473.1"/>
    <property type="molecule type" value="Genomic_DNA"/>
</dbReference>
<keyword evidence="3" id="KW-1185">Reference proteome</keyword>
<organism evidence="2 3">
    <name type="scientific">Halomarina rubra</name>
    <dbReference type="NCBI Taxonomy" id="2071873"/>
    <lineage>
        <taxon>Archaea</taxon>
        <taxon>Methanobacteriati</taxon>
        <taxon>Methanobacteriota</taxon>
        <taxon>Stenosarchaea group</taxon>
        <taxon>Halobacteria</taxon>
        <taxon>Halobacteriales</taxon>
        <taxon>Natronomonadaceae</taxon>
        <taxon>Halomarina</taxon>
    </lineage>
</organism>
<evidence type="ECO:0000313" key="3">
    <source>
        <dbReference type="Proteomes" id="UP001597187"/>
    </source>
</evidence>
<name>A0ABD6AYX0_9EURY</name>
<keyword evidence="1" id="KW-0812">Transmembrane</keyword>
<evidence type="ECO:0000313" key="2">
    <source>
        <dbReference type="EMBL" id="MFD1514473.1"/>
    </source>
</evidence>
<keyword evidence="1" id="KW-1133">Transmembrane helix</keyword>
<proteinExistence type="predicted"/>
<dbReference type="Proteomes" id="UP001597187">
    <property type="component" value="Unassembled WGS sequence"/>
</dbReference>
<comment type="caution">
    <text evidence="2">The sequence shown here is derived from an EMBL/GenBank/DDBJ whole genome shotgun (WGS) entry which is preliminary data.</text>
</comment>
<dbReference type="AlphaFoldDB" id="A0ABD6AYX0"/>
<evidence type="ECO:0000256" key="1">
    <source>
        <dbReference type="SAM" id="Phobius"/>
    </source>
</evidence>
<gene>
    <name evidence="2" type="ORF">ACFSBT_14420</name>
</gene>
<sequence length="61" mass="6437">MAGPRLSYMLLLLAIVLVNVGPQVYTGESITGLGVLCAILGVIAGFAELVIERRRPEGSTH</sequence>
<keyword evidence="1" id="KW-0472">Membrane</keyword>
<reference evidence="2 3" key="1">
    <citation type="journal article" date="2019" name="Int. J. Syst. Evol. Microbiol.">
        <title>The Global Catalogue of Microorganisms (GCM) 10K type strain sequencing project: providing services to taxonomists for standard genome sequencing and annotation.</title>
        <authorList>
            <consortium name="The Broad Institute Genomics Platform"/>
            <consortium name="The Broad Institute Genome Sequencing Center for Infectious Disease"/>
            <person name="Wu L."/>
            <person name="Ma J."/>
        </authorList>
    </citation>
    <scope>NUCLEOTIDE SEQUENCE [LARGE SCALE GENOMIC DNA]</scope>
    <source>
        <strain evidence="2 3">CGMCC 1.12563</strain>
    </source>
</reference>
<protein>
    <submittedName>
        <fullName evidence="2">Uncharacterized protein</fullName>
    </submittedName>
</protein>
<accession>A0ABD6AYX0</accession>